<proteinExistence type="predicted"/>
<name>A0A131YXV9_RHIAP</name>
<dbReference type="SMART" id="SM00109">
    <property type="entry name" value="C1"/>
    <property type="match status" value="1"/>
</dbReference>
<evidence type="ECO:0000259" key="6">
    <source>
        <dbReference type="PROSITE" id="PS50081"/>
    </source>
</evidence>
<feature type="compositionally biased region" description="Low complexity" evidence="3">
    <location>
        <begin position="943"/>
        <end position="952"/>
    </location>
</feature>
<dbReference type="PROSITE" id="PS50004">
    <property type="entry name" value="C2"/>
    <property type="match status" value="1"/>
</dbReference>
<keyword evidence="2" id="KW-0862">Zinc</keyword>
<feature type="transmembrane region" description="Helical" evidence="4">
    <location>
        <begin position="46"/>
        <end position="69"/>
    </location>
</feature>
<dbReference type="GO" id="GO:0046872">
    <property type="term" value="F:metal ion binding"/>
    <property type="evidence" value="ECO:0007669"/>
    <property type="project" value="UniProtKB-KW"/>
</dbReference>
<dbReference type="PROSITE" id="PS00479">
    <property type="entry name" value="ZF_DAG_PE_1"/>
    <property type="match status" value="1"/>
</dbReference>
<feature type="domain" description="C2" evidence="5">
    <location>
        <begin position="331"/>
        <end position="446"/>
    </location>
</feature>
<reference evidence="7" key="1">
    <citation type="journal article" date="2016" name="Ticks Tick Borne Dis.">
        <title>De novo assembly and annotation of the salivary gland transcriptome of Rhipicephalus appendiculatus male and female ticks during blood feeding.</title>
        <authorList>
            <person name="de Castro M.H."/>
            <person name="de Klerk D."/>
            <person name="Pienaar R."/>
            <person name="Latif A.A."/>
            <person name="Rees D.J."/>
            <person name="Mans B.J."/>
        </authorList>
    </citation>
    <scope>NUCLEOTIDE SEQUENCE</scope>
    <source>
        <tissue evidence="7">Salivary glands</tissue>
    </source>
</reference>
<feature type="domain" description="Phorbol-ester/DAG-type" evidence="6">
    <location>
        <begin position="1006"/>
        <end position="1057"/>
    </location>
</feature>
<dbReference type="Pfam" id="PF00130">
    <property type="entry name" value="C1_1"/>
    <property type="match status" value="1"/>
</dbReference>
<dbReference type="PANTHER" id="PTHR21119">
    <property type="entry name" value="C2 DOMAIN-CONTAINING PROTEIN"/>
    <property type="match status" value="1"/>
</dbReference>
<dbReference type="InterPro" id="IPR046349">
    <property type="entry name" value="C1-like_sf"/>
</dbReference>
<feature type="compositionally biased region" description="Low complexity" evidence="3">
    <location>
        <begin position="629"/>
        <end position="640"/>
    </location>
</feature>
<protein>
    <submittedName>
        <fullName evidence="7">Intracellular signal transduction</fullName>
    </submittedName>
</protein>
<dbReference type="Pfam" id="PF00168">
    <property type="entry name" value="C2"/>
    <property type="match status" value="1"/>
</dbReference>
<dbReference type="SUPFAM" id="SSF49562">
    <property type="entry name" value="C2 domain (Calcium/lipid-binding domain, CaLB)"/>
    <property type="match status" value="1"/>
</dbReference>
<keyword evidence="4" id="KW-1133">Transmembrane helix</keyword>
<feature type="region of interest" description="Disordered" evidence="3">
    <location>
        <begin position="836"/>
        <end position="952"/>
    </location>
</feature>
<evidence type="ECO:0000256" key="3">
    <source>
        <dbReference type="SAM" id="MobiDB-lite"/>
    </source>
</evidence>
<feature type="compositionally biased region" description="Polar residues" evidence="3">
    <location>
        <begin position="837"/>
        <end position="855"/>
    </location>
</feature>
<keyword evidence="4" id="KW-0812">Transmembrane</keyword>
<dbReference type="CDD" id="cd08678">
    <property type="entry name" value="C2_C21orf25-like"/>
    <property type="match status" value="1"/>
</dbReference>
<keyword evidence="1" id="KW-0479">Metal-binding</keyword>
<dbReference type="InterPro" id="IPR000008">
    <property type="entry name" value="C2_dom"/>
</dbReference>
<dbReference type="InterPro" id="IPR039934">
    <property type="entry name" value="C2CD2/C2CD2L"/>
</dbReference>
<feature type="compositionally biased region" description="Pro residues" evidence="3">
    <location>
        <begin position="657"/>
        <end position="667"/>
    </location>
</feature>
<evidence type="ECO:0000256" key="1">
    <source>
        <dbReference type="ARBA" id="ARBA00022723"/>
    </source>
</evidence>
<feature type="compositionally biased region" description="Basic residues" evidence="3">
    <location>
        <begin position="877"/>
        <end position="897"/>
    </location>
</feature>
<dbReference type="InterPro" id="IPR002219">
    <property type="entry name" value="PKC_DAG/PE"/>
</dbReference>
<accession>A0A131YXV9</accession>
<dbReference type="Gene3D" id="3.30.60.20">
    <property type="match status" value="1"/>
</dbReference>
<feature type="region of interest" description="Disordered" evidence="3">
    <location>
        <begin position="83"/>
        <end position="112"/>
    </location>
</feature>
<evidence type="ECO:0000256" key="2">
    <source>
        <dbReference type="ARBA" id="ARBA00022833"/>
    </source>
</evidence>
<dbReference type="InterPro" id="IPR035892">
    <property type="entry name" value="C2_domain_sf"/>
</dbReference>
<sequence length="1094" mass="119541">MAGGSSSRSGGNKQPTTHWLNVTWDDIVERLALVFYTDESFETLDYLNVMLLGWALFGLFVYVVGTLLANRFGRQRPCVAASAKSADGKEPVEENVSAGRAQEQHSHATSDGRWANAKEPVPFAVSASGSDPDAVLWTNRVLSWVLTRKEHEFLSKPWIQALNEKLAKSPPKNNIVVEFEAIHPDSTKPKLHDAHVVLESKESLTITTGITCERLILVIKVTKSDDPERTVHRYNLLVEKLNGKLRICCISTEQLFVVRFVQRPDVKVALQSSVAENKPHSVDQRALDDIVLEAVVDALSYTVADISCSGQKDFPSFKHRAPVSEIIQSTQLSQVDASAPSHKVKHDHRLLVKVIKASNLGGNKGCKEVYCVVELDEPPHRCTTTVAKETTNPFWDEHFLFTLDQNSSEVLFEIYDKSKPQGDNFLGLGIVSISELRRVPSQRQIITLQSRPLEYDNVSGSLTVEFLYMEGSQIPVVADSQTTTEFAPHSPQSRIVEKNSRITSDGRVITTTTIKRSPTTETKTRDLEWEALLAIEEKLRLMENQSSPMKPLDESMVEFLRSQIASSPADAIEHVTSVMTTSLTAEPLSNCSDGSKTMASGDEVPVVPTIYCTTTNASACPLATKDPDTSTTLSSDSTDLFSGQDGISQEDDIADDIPPPLPSSPPPDMRDADDSTTDDGVDVDDAGIDVDDLVVCKVRRAILTNGFDGSVDGTSTEFLALKSVEEGTSGLSSEEEVGANVRGSQISTWSGTLGVDGSMVYGGTPNGAPRADQNGNIHHDDGGSLAEAALKELEAKNRSPTATKSTLIIHSVQREAAIPSLKVKIDKQGHWHEVSQVDDTSLSISPSSLRKQNQHSGDRSVSSSCSEAEGEGGPEKPKKRTLLGKIRKRLSFKKNRSKSMEARPDADVHSRSSSRSVSTDRAKSVPLGRNTHLDVPGVRNNGSTRSSISEGSGISAASSRTYVSDKSLLVVEAKENGVIRHYLIPPHLAHRSKWRRKGIKLHIFNDHVFVAKHIPGGVQCHVCSRLLTRRLGKQGYVCRGCNLLCHKSCHVKTESVCNNSSVATMQMDGTSGRSAPTAREDKLMRVMRNCCMKT</sequence>
<feature type="compositionally biased region" description="Acidic residues" evidence="3">
    <location>
        <begin position="674"/>
        <end position="684"/>
    </location>
</feature>
<keyword evidence="4" id="KW-0472">Membrane</keyword>
<dbReference type="PANTHER" id="PTHR21119:SF5">
    <property type="entry name" value="C2 DOMAIN-CONTAINING PROTEIN"/>
    <property type="match status" value="1"/>
</dbReference>
<feature type="region of interest" description="Disordered" evidence="3">
    <location>
        <begin position="619"/>
        <end position="684"/>
    </location>
</feature>
<dbReference type="PROSITE" id="PS50081">
    <property type="entry name" value="ZF_DAG_PE_2"/>
    <property type="match status" value="1"/>
</dbReference>
<evidence type="ECO:0000313" key="7">
    <source>
        <dbReference type="EMBL" id="JAP83382.1"/>
    </source>
</evidence>
<organism evidence="7">
    <name type="scientific">Rhipicephalus appendiculatus</name>
    <name type="common">Brown ear tick</name>
    <dbReference type="NCBI Taxonomy" id="34631"/>
    <lineage>
        <taxon>Eukaryota</taxon>
        <taxon>Metazoa</taxon>
        <taxon>Ecdysozoa</taxon>
        <taxon>Arthropoda</taxon>
        <taxon>Chelicerata</taxon>
        <taxon>Arachnida</taxon>
        <taxon>Acari</taxon>
        <taxon>Parasitiformes</taxon>
        <taxon>Ixodida</taxon>
        <taxon>Ixodoidea</taxon>
        <taxon>Ixodidae</taxon>
        <taxon>Rhipicephalinae</taxon>
        <taxon>Rhipicephalus</taxon>
        <taxon>Rhipicephalus</taxon>
    </lineage>
</organism>
<dbReference type="SMART" id="SM00239">
    <property type="entry name" value="C2"/>
    <property type="match status" value="1"/>
</dbReference>
<feature type="compositionally biased region" description="Basic and acidic residues" evidence="3">
    <location>
        <begin position="898"/>
        <end position="910"/>
    </location>
</feature>
<dbReference type="Gene3D" id="2.60.40.150">
    <property type="entry name" value="C2 domain"/>
    <property type="match status" value="1"/>
</dbReference>
<dbReference type="EMBL" id="GEDV01005175">
    <property type="protein sequence ID" value="JAP83382.1"/>
    <property type="molecule type" value="Transcribed_RNA"/>
</dbReference>
<dbReference type="SUPFAM" id="SSF57889">
    <property type="entry name" value="Cysteine-rich domain"/>
    <property type="match status" value="1"/>
</dbReference>
<evidence type="ECO:0000256" key="4">
    <source>
        <dbReference type="SAM" id="Phobius"/>
    </source>
</evidence>
<dbReference type="CDD" id="cd20831">
    <property type="entry name" value="C1_dGM13116p-like"/>
    <property type="match status" value="1"/>
</dbReference>
<evidence type="ECO:0000259" key="5">
    <source>
        <dbReference type="PROSITE" id="PS50004"/>
    </source>
</evidence>
<dbReference type="AlphaFoldDB" id="A0A131YXV9"/>